<comment type="caution">
    <text evidence="2">The sequence shown here is derived from an EMBL/GenBank/DDBJ whole genome shotgun (WGS) entry which is preliminary data.</text>
</comment>
<evidence type="ECO:0000313" key="3">
    <source>
        <dbReference type="Proteomes" id="UP001054945"/>
    </source>
</evidence>
<dbReference type="Proteomes" id="UP001054945">
    <property type="component" value="Unassembled WGS sequence"/>
</dbReference>
<keyword evidence="3" id="KW-1185">Reference proteome</keyword>
<dbReference type="AlphaFoldDB" id="A0AAV4WSA4"/>
<sequence length="79" mass="9109">MAGEHTRKTSAKGQELAYKRPKKNTLGLPRRDFWLPSETWSHFLNGQLLLFLLIISRAISTCPLSGRVARDETDLEERR</sequence>
<evidence type="ECO:0000313" key="2">
    <source>
        <dbReference type="EMBL" id="GIY85376.1"/>
    </source>
</evidence>
<accession>A0AAV4WSA4</accession>
<organism evidence="2 3">
    <name type="scientific">Caerostris extrusa</name>
    <name type="common">Bark spider</name>
    <name type="synonym">Caerostris bankana</name>
    <dbReference type="NCBI Taxonomy" id="172846"/>
    <lineage>
        <taxon>Eukaryota</taxon>
        <taxon>Metazoa</taxon>
        <taxon>Ecdysozoa</taxon>
        <taxon>Arthropoda</taxon>
        <taxon>Chelicerata</taxon>
        <taxon>Arachnida</taxon>
        <taxon>Araneae</taxon>
        <taxon>Araneomorphae</taxon>
        <taxon>Entelegynae</taxon>
        <taxon>Araneoidea</taxon>
        <taxon>Araneidae</taxon>
        <taxon>Caerostris</taxon>
    </lineage>
</organism>
<evidence type="ECO:0000256" key="1">
    <source>
        <dbReference type="SAM" id="MobiDB-lite"/>
    </source>
</evidence>
<gene>
    <name evidence="2" type="ORF">CEXT_88531</name>
</gene>
<proteinExistence type="predicted"/>
<feature type="region of interest" description="Disordered" evidence="1">
    <location>
        <begin position="1"/>
        <end position="23"/>
    </location>
</feature>
<reference evidence="2 3" key="1">
    <citation type="submission" date="2021-06" db="EMBL/GenBank/DDBJ databases">
        <title>Caerostris extrusa draft genome.</title>
        <authorList>
            <person name="Kono N."/>
            <person name="Arakawa K."/>
        </authorList>
    </citation>
    <scope>NUCLEOTIDE SEQUENCE [LARGE SCALE GENOMIC DNA]</scope>
</reference>
<dbReference type="EMBL" id="BPLR01016651">
    <property type="protein sequence ID" value="GIY85376.1"/>
    <property type="molecule type" value="Genomic_DNA"/>
</dbReference>
<name>A0AAV4WSA4_CAEEX</name>
<protein>
    <submittedName>
        <fullName evidence="2">Uncharacterized protein</fullName>
    </submittedName>
</protein>